<dbReference type="RefSeq" id="WP_141372482.1">
    <property type="nucleotide sequence ID" value="NZ_BJLR01000022.1"/>
</dbReference>
<proteinExistence type="predicted"/>
<dbReference type="Pfam" id="PF10646">
    <property type="entry name" value="Germane"/>
    <property type="match status" value="1"/>
</dbReference>
<name>A0A4Y3KXQ5_9CELL</name>
<dbReference type="InterPro" id="IPR059026">
    <property type="entry name" value="LpqB_N"/>
</dbReference>
<comment type="caution">
    <text evidence="2">The sequence shown here is derived from an EMBL/GenBank/DDBJ whole genome shotgun (WGS) entry which is preliminary data.</text>
</comment>
<gene>
    <name evidence="2" type="ORF">CCE01nite_25760</name>
</gene>
<dbReference type="AlphaFoldDB" id="A0A4Y3KXQ5"/>
<accession>A0A4Y3KXQ5</accession>
<sequence>MTPTPRPALRVPRRAPGAARRRTVASALALVLPALWVLSACVAMPTSGPVEVGDGEVSDAGPAVVPLADRPALDADPQGIVVGFLKASQAGFSRDPRRGGDFRAAREYLAGDARAAWKPRESVVVYPTTSSPTFTVVNESQVQVTLTVAARIDADGRYAEAATDAEESLTFDLVQDSSDQWRIAGLEDGVVLDESNFENLFSSASLYFLTPDDTDLVPETRWFPVRNIATSIVRELLEGPSPWLRDSVRSAIPEGVELKPETVPVDESDSTASVGLTEAAALTDAAERARMLAQIEASLAIPGVRAVEVTAGGVPLTASATDLRHGVDTDAVLEVVSGDTVVQLTNGELVPLLEPPDLGGRAVHDLARNERGNVRVARSDAGDLVRVGVGDAPTETILSGPGLLAPSVDRLSWTWTAYPGPAGLLVAVRADGQRADISAPWLAGRSVTAIRVSRDGARVAVLSTGSDGLALDVAGVVRDASGSPLQLGEPLGAGATLVDATELVWVDDATLGVLGRSGVATSAAYHLVPLSGQTRALPALEDAVAIAGGKGQRSLYVATSDGRLFWLPGVNASWSEVATGVRDPYFPG</sequence>
<reference evidence="2" key="1">
    <citation type="submission" date="2019-06" db="EMBL/GenBank/DDBJ databases">
        <title>Whole genome shotgun sequence of Cellulomonas cellasea NBRC 3753.</title>
        <authorList>
            <person name="Hosoyama A."/>
            <person name="Uohara A."/>
            <person name="Ohji S."/>
            <person name="Ichikawa N."/>
        </authorList>
    </citation>
    <scope>NUCLEOTIDE SEQUENCE [LARGE SCALE GENOMIC DNA]</scope>
    <source>
        <strain evidence="2">NBRC 3753</strain>
    </source>
</reference>
<feature type="domain" description="GerMN" evidence="1">
    <location>
        <begin position="229"/>
        <end position="320"/>
    </location>
</feature>
<dbReference type="InterPro" id="IPR019606">
    <property type="entry name" value="GerMN"/>
</dbReference>
<evidence type="ECO:0000313" key="2">
    <source>
        <dbReference type="EMBL" id="GEA88627.1"/>
    </source>
</evidence>
<dbReference type="Proteomes" id="UP000317046">
    <property type="component" value="Unassembled WGS sequence"/>
</dbReference>
<dbReference type="Pfam" id="PF25976">
    <property type="entry name" value="LpqB_N"/>
    <property type="match status" value="1"/>
</dbReference>
<protein>
    <recommendedName>
        <fullName evidence="1">GerMN domain-containing protein</fullName>
    </recommendedName>
</protein>
<dbReference type="InterPro" id="IPR018910">
    <property type="entry name" value="LpqB_C"/>
</dbReference>
<keyword evidence="3" id="KW-1185">Reference proteome</keyword>
<evidence type="ECO:0000259" key="1">
    <source>
        <dbReference type="SMART" id="SM00909"/>
    </source>
</evidence>
<dbReference type="EMBL" id="BJLR01000022">
    <property type="protein sequence ID" value="GEA88627.1"/>
    <property type="molecule type" value="Genomic_DNA"/>
</dbReference>
<organism evidence="2 3">
    <name type="scientific">Cellulomonas cellasea</name>
    <dbReference type="NCBI Taxonomy" id="43670"/>
    <lineage>
        <taxon>Bacteria</taxon>
        <taxon>Bacillati</taxon>
        <taxon>Actinomycetota</taxon>
        <taxon>Actinomycetes</taxon>
        <taxon>Micrococcales</taxon>
        <taxon>Cellulomonadaceae</taxon>
        <taxon>Cellulomonas</taxon>
    </lineage>
</organism>
<dbReference type="SMART" id="SM00909">
    <property type="entry name" value="Germane"/>
    <property type="match status" value="1"/>
</dbReference>
<dbReference type="Pfam" id="PF10647">
    <property type="entry name" value="Gmad1"/>
    <property type="match status" value="1"/>
</dbReference>
<evidence type="ECO:0000313" key="3">
    <source>
        <dbReference type="Proteomes" id="UP000317046"/>
    </source>
</evidence>